<sequence>MNRRMLMFAGLALLAGCAGAGPPPTVTPAATALGELEPLYSAVAGREALTVRVASNGCTAKADFAFYVERKGQAVTLALGRKRLDRCRSFAMGQTELSFTWAELGLAPRTPVFLLNPLVAWTGPGL</sequence>
<feature type="signal peptide" evidence="1">
    <location>
        <begin position="1"/>
        <end position="20"/>
    </location>
</feature>
<dbReference type="EMBL" id="QFYP01000001">
    <property type="protein sequence ID" value="RAK58532.1"/>
    <property type="molecule type" value="Genomic_DNA"/>
</dbReference>
<evidence type="ECO:0000256" key="1">
    <source>
        <dbReference type="SAM" id="SignalP"/>
    </source>
</evidence>
<keyword evidence="3" id="KW-1185">Reference proteome</keyword>
<gene>
    <name evidence="2" type="ORF">DJ021_01320</name>
</gene>
<proteinExistence type="predicted"/>
<reference evidence="3" key="1">
    <citation type="submission" date="2018-05" db="EMBL/GenBank/DDBJ databases">
        <authorList>
            <person name="Li X."/>
        </authorList>
    </citation>
    <scope>NUCLEOTIDE SEQUENCE [LARGE SCALE GENOMIC DNA]</scope>
    <source>
        <strain evidence="3">HKS-05</strain>
    </source>
</reference>
<evidence type="ECO:0000313" key="2">
    <source>
        <dbReference type="EMBL" id="RAK58532.1"/>
    </source>
</evidence>
<dbReference type="PROSITE" id="PS51257">
    <property type="entry name" value="PROKAR_LIPOPROTEIN"/>
    <property type="match status" value="1"/>
</dbReference>
<dbReference type="OrthoDB" id="7190364at2"/>
<comment type="caution">
    <text evidence="2">The sequence shown here is derived from an EMBL/GenBank/DDBJ whole genome shotgun (WGS) entry which is preliminary data.</text>
</comment>
<evidence type="ECO:0000313" key="3">
    <source>
        <dbReference type="Proteomes" id="UP000249842"/>
    </source>
</evidence>
<accession>A0A328ATS3</accession>
<keyword evidence="1" id="KW-0732">Signal</keyword>
<evidence type="ECO:0008006" key="4">
    <source>
        <dbReference type="Google" id="ProtNLM"/>
    </source>
</evidence>
<protein>
    <recommendedName>
        <fullName evidence="4">Lipoprotein</fullName>
    </recommendedName>
</protein>
<dbReference type="AlphaFoldDB" id="A0A328ATS3"/>
<organism evidence="2 3">
    <name type="scientific">Phenylobacterium hankyongense</name>
    <dbReference type="NCBI Taxonomy" id="1813876"/>
    <lineage>
        <taxon>Bacteria</taxon>
        <taxon>Pseudomonadati</taxon>
        <taxon>Pseudomonadota</taxon>
        <taxon>Alphaproteobacteria</taxon>
        <taxon>Caulobacterales</taxon>
        <taxon>Caulobacteraceae</taxon>
        <taxon>Phenylobacterium</taxon>
    </lineage>
</organism>
<dbReference type="Proteomes" id="UP000249842">
    <property type="component" value="Unassembled WGS sequence"/>
</dbReference>
<feature type="chain" id="PRO_5016385452" description="Lipoprotein" evidence="1">
    <location>
        <begin position="21"/>
        <end position="126"/>
    </location>
</feature>
<name>A0A328ATS3_9CAUL</name>
<dbReference type="RefSeq" id="WP_111455824.1">
    <property type="nucleotide sequence ID" value="NZ_QFYP01000001.1"/>
</dbReference>